<proteinExistence type="predicted"/>
<dbReference type="PANTHER" id="PTHR32410">
    <property type="entry name" value="CYSTEINE/HISTIDINE-RICH C1 DOMAIN FAMILY PROTEIN"/>
    <property type="match status" value="1"/>
</dbReference>
<dbReference type="EMBL" id="JBEAFC010000007">
    <property type="protein sequence ID" value="KAL1551779.1"/>
    <property type="molecule type" value="Genomic_DNA"/>
</dbReference>
<dbReference type="GO" id="GO:0046872">
    <property type="term" value="F:metal ion binding"/>
    <property type="evidence" value="ECO:0007669"/>
    <property type="project" value="UniProtKB-KW"/>
</dbReference>
<dbReference type="Pfam" id="PF03107">
    <property type="entry name" value="C1_2"/>
    <property type="match status" value="2"/>
</dbReference>
<dbReference type="PANTHER" id="PTHR32410:SF216">
    <property type="entry name" value="PHORBOL-ESTER_DAG-TYPE DOMAIN-CONTAINING PROTEIN"/>
    <property type="match status" value="1"/>
</dbReference>
<feature type="domain" description="Phorbol-ester/DAG-type" evidence="4">
    <location>
        <begin position="156"/>
        <end position="210"/>
    </location>
</feature>
<dbReference type="InterPro" id="IPR046349">
    <property type="entry name" value="C1-like_sf"/>
</dbReference>
<protein>
    <recommendedName>
        <fullName evidence="4">Phorbol-ester/DAG-type domain-containing protein</fullName>
    </recommendedName>
</protein>
<comment type="caution">
    <text evidence="5">The sequence shown here is derived from an EMBL/GenBank/DDBJ whole genome shotgun (WGS) entry which is preliminary data.</text>
</comment>
<keyword evidence="3" id="KW-0862">Zinc</keyword>
<dbReference type="AlphaFoldDB" id="A0ABD1H5S0"/>
<keyword evidence="1" id="KW-0479">Metal-binding</keyword>
<dbReference type="InterPro" id="IPR002219">
    <property type="entry name" value="PKC_DAG/PE"/>
</dbReference>
<evidence type="ECO:0000313" key="5">
    <source>
        <dbReference type="EMBL" id="KAL1551779.1"/>
    </source>
</evidence>
<reference evidence="5 6" key="1">
    <citation type="submission" date="2024-06" db="EMBL/GenBank/DDBJ databases">
        <title>A chromosome level genome sequence of Diviner's sage (Salvia divinorum).</title>
        <authorList>
            <person name="Ford S.A."/>
            <person name="Ro D.-K."/>
            <person name="Ness R.W."/>
            <person name="Phillips M.A."/>
        </authorList>
    </citation>
    <scope>NUCLEOTIDE SEQUENCE [LARGE SCALE GENOMIC DNA]</scope>
    <source>
        <strain evidence="5">SAF-2024a</strain>
        <tissue evidence="5">Leaf</tissue>
    </source>
</reference>
<evidence type="ECO:0000256" key="2">
    <source>
        <dbReference type="ARBA" id="ARBA00022737"/>
    </source>
</evidence>
<evidence type="ECO:0000256" key="1">
    <source>
        <dbReference type="ARBA" id="ARBA00022723"/>
    </source>
</evidence>
<dbReference type="PROSITE" id="PS50081">
    <property type="entry name" value="ZF_DAG_PE_2"/>
    <property type="match status" value="1"/>
</dbReference>
<dbReference type="SUPFAM" id="SSF57889">
    <property type="entry name" value="Cysteine-rich domain"/>
    <property type="match status" value="2"/>
</dbReference>
<organism evidence="5 6">
    <name type="scientific">Salvia divinorum</name>
    <name type="common">Maria pastora</name>
    <name type="synonym">Diviner's sage</name>
    <dbReference type="NCBI Taxonomy" id="28513"/>
    <lineage>
        <taxon>Eukaryota</taxon>
        <taxon>Viridiplantae</taxon>
        <taxon>Streptophyta</taxon>
        <taxon>Embryophyta</taxon>
        <taxon>Tracheophyta</taxon>
        <taxon>Spermatophyta</taxon>
        <taxon>Magnoliopsida</taxon>
        <taxon>eudicotyledons</taxon>
        <taxon>Gunneridae</taxon>
        <taxon>Pentapetalae</taxon>
        <taxon>asterids</taxon>
        <taxon>lamiids</taxon>
        <taxon>Lamiales</taxon>
        <taxon>Lamiaceae</taxon>
        <taxon>Nepetoideae</taxon>
        <taxon>Mentheae</taxon>
        <taxon>Salviinae</taxon>
        <taxon>Salvia</taxon>
        <taxon>Salvia subgen. Calosphace</taxon>
    </lineage>
</organism>
<dbReference type="InterPro" id="IPR004146">
    <property type="entry name" value="DC1"/>
</dbReference>
<evidence type="ECO:0000259" key="4">
    <source>
        <dbReference type="PROSITE" id="PS50081"/>
    </source>
</evidence>
<dbReference type="InterPro" id="IPR053192">
    <property type="entry name" value="Vacuole_Formation_Reg"/>
</dbReference>
<evidence type="ECO:0000313" key="6">
    <source>
        <dbReference type="Proteomes" id="UP001567538"/>
    </source>
</evidence>
<name>A0ABD1H5S0_SALDI</name>
<dbReference type="Proteomes" id="UP001567538">
    <property type="component" value="Unassembled WGS sequence"/>
</dbReference>
<evidence type="ECO:0000256" key="3">
    <source>
        <dbReference type="ARBA" id="ARBA00022833"/>
    </source>
</evidence>
<sequence>MSCSECKYNLHIPCFHLPPQTYSLPIHGDGHRLLLKSSDNLKPWEYGYCRVCESYTNGLYYACRDCQFTADIKCACMPDTIHHAAHPKHLLKHVIKLVLFKDTYSRSLSCAAGCSGVRAHNYDCYRCTSSSSCDFVVHLQCALLPASVAGSRWDERHPLPLTYNATQNHPGYFYCDQCETRMNPKRWMYHCRRCDLSFHPYCFKTASGWCRNIKLGQEYVNARAHPQTLTYQLLTTKRRCDMCGGDGHERLGFLIGS</sequence>
<accession>A0ABD1H5S0</accession>
<keyword evidence="6" id="KW-1185">Reference proteome</keyword>
<keyword evidence="2" id="KW-0677">Repeat</keyword>
<gene>
    <name evidence="5" type="ORF">AAHA92_19579</name>
</gene>